<dbReference type="GO" id="GO:0005801">
    <property type="term" value="C:cis-Golgi network"/>
    <property type="evidence" value="ECO:0007669"/>
    <property type="project" value="InterPro"/>
</dbReference>
<reference evidence="10" key="1">
    <citation type="submission" date="2020-11" db="EMBL/GenBank/DDBJ databases">
        <authorList>
            <person name="Tran Van P."/>
        </authorList>
    </citation>
    <scope>NUCLEOTIDE SEQUENCE</scope>
</reference>
<dbReference type="PIRSF" id="PIRSF027109">
    <property type="entry name" value="Golgi_SNARE"/>
    <property type="match status" value="1"/>
</dbReference>
<proteinExistence type="inferred from homology"/>
<evidence type="ECO:0000256" key="6">
    <source>
        <dbReference type="ARBA" id="ARBA00022927"/>
    </source>
</evidence>
<evidence type="ECO:0000256" key="1">
    <source>
        <dbReference type="ARBA" id="ARBA00004409"/>
    </source>
</evidence>
<evidence type="ECO:0000256" key="9">
    <source>
        <dbReference type="ARBA" id="ARBA00023136"/>
    </source>
</evidence>
<comment type="similarity">
    <text evidence="2">Belongs to the GOSR1 family.</text>
</comment>
<dbReference type="GO" id="GO:0005484">
    <property type="term" value="F:SNAP receptor activity"/>
    <property type="evidence" value="ECO:0007669"/>
    <property type="project" value="TreeGrafter"/>
</dbReference>
<dbReference type="Pfam" id="PF12352">
    <property type="entry name" value="V-SNARE_C"/>
    <property type="match status" value="1"/>
</dbReference>
<dbReference type="GO" id="GO:0006906">
    <property type="term" value="P:vesicle fusion"/>
    <property type="evidence" value="ECO:0007669"/>
    <property type="project" value="TreeGrafter"/>
</dbReference>
<dbReference type="GO" id="GO:0048219">
    <property type="term" value="P:inter-Golgi cisterna vesicle-mediated transport"/>
    <property type="evidence" value="ECO:0007669"/>
    <property type="project" value="TreeGrafter"/>
</dbReference>
<dbReference type="EMBL" id="OB661004">
    <property type="protein sequence ID" value="CAD7227016.1"/>
    <property type="molecule type" value="Genomic_DNA"/>
</dbReference>
<dbReference type="CDD" id="cd15864">
    <property type="entry name" value="SNARE_GS28"/>
    <property type="match status" value="1"/>
</dbReference>
<dbReference type="GO" id="GO:0031201">
    <property type="term" value="C:SNARE complex"/>
    <property type="evidence" value="ECO:0007669"/>
    <property type="project" value="TreeGrafter"/>
</dbReference>
<evidence type="ECO:0000313" key="10">
    <source>
        <dbReference type="EMBL" id="CAD7227016.1"/>
    </source>
</evidence>
<comment type="subcellular location">
    <subcellularLocation>
        <location evidence="1">Golgi apparatus membrane</location>
        <topology evidence="1">Single-pass type IV membrane protein</topology>
    </subcellularLocation>
</comment>
<protein>
    <recommendedName>
        <fullName evidence="3">Golgi SNAP receptor complex member 1</fullName>
    </recommendedName>
</protein>
<dbReference type="GO" id="GO:0015031">
    <property type="term" value="P:protein transport"/>
    <property type="evidence" value="ECO:0007669"/>
    <property type="project" value="UniProtKB-KW"/>
</dbReference>
<keyword evidence="7" id="KW-1133">Transmembrane helix</keyword>
<organism evidence="10">
    <name type="scientific">Cyprideis torosa</name>
    <dbReference type="NCBI Taxonomy" id="163714"/>
    <lineage>
        <taxon>Eukaryota</taxon>
        <taxon>Metazoa</taxon>
        <taxon>Ecdysozoa</taxon>
        <taxon>Arthropoda</taxon>
        <taxon>Crustacea</taxon>
        <taxon>Oligostraca</taxon>
        <taxon>Ostracoda</taxon>
        <taxon>Podocopa</taxon>
        <taxon>Podocopida</taxon>
        <taxon>Cytherocopina</taxon>
        <taxon>Cytheroidea</taxon>
        <taxon>Cytherideidae</taxon>
        <taxon>Cyprideis</taxon>
    </lineage>
</organism>
<dbReference type="PANTHER" id="PTHR21094:SF2">
    <property type="entry name" value="GOLGI SNAP RECEPTOR COMPLEX MEMBER 1"/>
    <property type="match status" value="1"/>
</dbReference>
<sequence length="265" mass="29762">MSASIDGKAAGDSSFKNGLLQISDLLSTVDPFTEEEMAWEDLRKQARQLENELDIKLVAFSKLGASKIKSKSQDTVPLLRNSSDDATNIASMEIEGLLAKLSQLNDAMSDYSSSQASNPSLLHTIQRHREILQDYTSEFLRTKKNIQSQRDREALLGGVSDSSNRSRSMNNRRTDLYLKENDHLRNSERLIDEQISIAMETREGLTSQKATFKAIQTRMNDMVSRFPMINSLVQKVKLKKRRDAIVVGVVAGVCLVLLLMYAFRG</sequence>
<evidence type="ECO:0000256" key="5">
    <source>
        <dbReference type="ARBA" id="ARBA00022692"/>
    </source>
</evidence>
<gene>
    <name evidence="10" type="ORF">CTOB1V02_LOCUS4927</name>
</gene>
<accession>A0A7R8ZMH6</accession>
<dbReference type="GO" id="GO:0000139">
    <property type="term" value="C:Golgi membrane"/>
    <property type="evidence" value="ECO:0007669"/>
    <property type="project" value="UniProtKB-SubCell"/>
</dbReference>
<evidence type="ECO:0000256" key="4">
    <source>
        <dbReference type="ARBA" id="ARBA00022448"/>
    </source>
</evidence>
<keyword evidence="5" id="KW-0812">Transmembrane</keyword>
<evidence type="ECO:0000256" key="2">
    <source>
        <dbReference type="ARBA" id="ARBA00008473"/>
    </source>
</evidence>
<evidence type="ECO:0000256" key="7">
    <source>
        <dbReference type="ARBA" id="ARBA00022989"/>
    </source>
</evidence>
<dbReference type="AlphaFoldDB" id="A0A7R8ZMH6"/>
<evidence type="ECO:0000256" key="3">
    <source>
        <dbReference type="ARBA" id="ARBA00015612"/>
    </source>
</evidence>
<keyword evidence="6" id="KW-0653">Protein transport</keyword>
<evidence type="ECO:0000256" key="8">
    <source>
        <dbReference type="ARBA" id="ARBA00023034"/>
    </source>
</evidence>
<dbReference type="OrthoDB" id="422156at2759"/>
<dbReference type="InterPro" id="IPR023601">
    <property type="entry name" value="Golgi_SNAP_su1"/>
</dbReference>
<dbReference type="GO" id="GO:0005797">
    <property type="term" value="C:Golgi medial cisterna"/>
    <property type="evidence" value="ECO:0007669"/>
    <property type="project" value="TreeGrafter"/>
</dbReference>
<dbReference type="GO" id="GO:0006888">
    <property type="term" value="P:endoplasmic reticulum to Golgi vesicle-mediated transport"/>
    <property type="evidence" value="ECO:0007669"/>
    <property type="project" value="InterPro"/>
</dbReference>
<dbReference type="PANTHER" id="PTHR21094">
    <property type="entry name" value="GOS-28 SNARE- RELATED"/>
    <property type="match status" value="1"/>
</dbReference>
<name>A0A7R8ZMH6_9CRUS</name>
<keyword evidence="4" id="KW-0813">Transport</keyword>
<keyword evidence="9" id="KW-0472">Membrane</keyword>
<keyword evidence="8" id="KW-0333">Golgi apparatus</keyword>